<dbReference type="InterPro" id="IPR050560">
    <property type="entry name" value="MYB_TF"/>
</dbReference>
<dbReference type="FunFam" id="1.10.10.60:FF:000060">
    <property type="entry name" value="MYB transcription factor"/>
    <property type="match status" value="1"/>
</dbReference>
<evidence type="ECO:0000256" key="4">
    <source>
        <dbReference type="ARBA" id="ARBA00023125"/>
    </source>
</evidence>
<dbReference type="InterPro" id="IPR009057">
    <property type="entry name" value="Homeodomain-like_sf"/>
</dbReference>
<feature type="region of interest" description="Disordered" evidence="7">
    <location>
        <begin position="321"/>
        <end position="346"/>
    </location>
</feature>
<dbReference type="GO" id="GO:0000981">
    <property type="term" value="F:DNA-binding transcription factor activity, RNA polymerase II-specific"/>
    <property type="evidence" value="ECO:0007669"/>
    <property type="project" value="TreeGrafter"/>
</dbReference>
<feature type="domain" description="Myb-like" evidence="8">
    <location>
        <begin position="42"/>
        <end position="93"/>
    </location>
</feature>
<comment type="caution">
    <text evidence="10">The sequence shown here is derived from an EMBL/GenBank/DDBJ whole genome shotgun (WGS) entry which is preliminary data.</text>
</comment>
<keyword evidence="2" id="KW-0677">Repeat</keyword>
<dbReference type="PROSITE" id="PS51294">
    <property type="entry name" value="HTH_MYB"/>
    <property type="match status" value="2"/>
</dbReference>
<evidence type="ECO:0000313" key="11">
    <source>
        <dbReference type="Proteomes" id="UP001408789"/>
    </source>
</evidence>
<dbReference type="GO" id="GO:0005634">
    <property type="term" value="C:nucleus"/>
    <property type="evidence" value="ECO:0007669"/>
    <property type="project" value="UniProtKB-SubCell"/>
</dbReference>
<dbReference type="Pfam" id="PF00249">
    <property type="entry name" value="Myb_DNA-binding"/>
    <property type="match status" value="2"/>
</dbReference>
<keyword evidence="6" id="KW-0539">Nucleus</keyword>
<evidence type="ECO:0000256" key="7">
    <source>
        <dbReference type="SAM" id="MobiDB-lite"/>
    </source>
</evidence>
<dbReference type="SMART" id="SM00717">
    <property type="entry name" value="SANT"/>
    <property type="match status" value="2"/>
</dbReference>
<keyword evidence="11" id="KW-1185">Reference proteome</keyword>
<gene>
    <name evidence="10" type="ORF">SSX86_016093</name>
</gene>
<keyword evidence="4" id="KW-0238">DNA-binding</keyword>
<dbReference type="InterPro" id="IPR017930">
    <property type="entry name" value="Myb_dom"/>
</dbReference>
<evidence type="ECO:0000256" key="2">
    <source>
        <dbReference type="ARBA" id="ARBA00022737"/>
    </source>
</evidence>
<organism evidence="10 11">
    <name type="scientific">Deinandra increscens subsp. villosa</name>
    <dbReference type="NCBI Taxonomy" id="3103831"/>
    <lineage>
        <taxon>Eukaryota</taxon>
        <taxon>Viridiplantae</taxon>
        <taxon>Streptophyta</taxon>
        <taxon>Embryophyta</taxon>
        <taxon>Tracheophyta</taxon>
        <taxon>Spermatophyta</taxon>
        <taxon>Magnoliopsida</taxon>
        <taxon>eudicotyledons</taxon>
        <taxon>Gunneridae</taxon>
        <taxon>Pentapetalae</taxon>
        <taxon>asterids</taxon>
        <taxon>campanulids</taxon>
        <taxon>Asterales</taxon>
        <taxon>Asteraceae</taxon>
        <taxon>Asteroideae</taxon>
        <taxon>Heliantheae alliance</taxon>
        <taxon>Madieae</taxon>
        <taxon>Madiinae</taxon>
        <taxon>Deinandra</taxon>
    </lineage>
</organism>
<evidence type="ECO:0000256" key="3">
    <source>
        <dbReference type="ARBA" id="ARBA00023015"/>
    </source>
</evidence>
<dbReference type="SUPFAM" id="SSF46689">
    <property type="entry name" value="Homeodomain-like"/>
    <property type="match status" value="1"/>
</dbReference>
<evidence type="ECO:0000259" key="9">
    <source>
        <dbReference type="PROSITE" id="PS51294"/>
    </source>
</evidence>
<dbReference type="Gene3D" id="1.10.10.60">
    <property type="entry name" value="Homeodomain-like"/>
    <property type="match status" value="2"/>
</dbReference>
<evidence type="ECO:0000313" key="10">
    <source>
        <dbReference type="EMBL" id="KAK9064711.1"/>
    </source>
</evidence>
<comment type="subcellular location">
    <subcellularLocation>
        <location evidence="1">Nucleus</location>
    </subcellularLocation>
</comment>
<keyword evidence="5" id="KW-0804">Transcription</keyword>
<dbReference type="InterPro" id="IPR001005">
    <property type="entry name" value="SANT/Myb"/>
</dbReference>
<dbReference type="PANTHER" id="PTHR45614:SF25">
    <property type="entry name" value="MYB PROTEIN"/>
    <property type="match status" value="1"/>
</dbReference>
<feature type="domain" description="Myb-like" evidence="8">
    <location>
        <begin position="94"/>
        <end position="144"/>
    </location>
</feature>
<dbReference type="Proteomes" id="UP001408789">
    <property type="component" value="Unassembled WGS sequence"/>
</dbReference>
<dbReference type="PANTHER" id="PTHR45614">
    <property type="entry name" value="MYB PROTEIN-RELATED"/>
    <property type="match status" value="1"/>
</dbReference>
<dbReference type="EMBL" id="JBCNJP010000017">
    <property type="protein sequence ID" value="KAK9064711.1"/>
    <property type="molecule type" value="Genomic_DNA"/>
</dbReference>
<reference evidence="10 11" key="1">
    <citation type="submission" date="2024-04" db="EMBL/GenBank/DDBJ databases">
        <title>The reference genome of an endangered Asteraceae, Deinandra increscens subsp. villosa, native to the Central Coast of California.</title>
        <authorList>
            <person name="Guilliams M."/>
            <person name="Hasenstab-Lehman K."/>
            <person name="Meyer R."/>
            <person name="Mcevoy S."/>
        </authorList>
    </citation>
    <scope>NUCLEOTIDE SEQUENCE [LARGE SCALE GENOMIC DNA]</scope>
    <source>
        <tissue evidence="10">Leaf</tissue>
    </source>
</reference>
<feature type="domain" description="HTH myb-type" evidence="9">
    <location>
        <begin position="99"/>
        <end position="148"/>
    </location>
</feature>
<dbReference type="PROSITE" id="PS50090">
    <property type="entry name" value="MYB_LIKE"/>
    <property type="match status" value="2"/>
</dbReference>
<evidence type="ECO:0000256" key="6">
    <source>
        <dbReference type="ARBA" id="ARBA00023242"/>
    </source>
</evidence>
<evidence type="ECO:0000259" key="8">
    <source>
        <dbReference type="PROSITE" id="PS50090"/>
    </source>
</evidence>
<accession>A0AAP0GWU4</accession>
<proteinExistence type="predicted"/>
<feature type="domain" description="HTH myb-type" evidence="9">
    <location>
        <begin position="42"/>
        <end position="97"/>
    </location>
</feature>
<name>A0AAP0GWU4_9ASTR</name>
<dbReference type="GO" id="GO:0000978">
    <property type="term" value="F:RNA polymerase II cis-regulatory region sequence-specific DNA binding"/>
    <property type="evidence" value="ECO:0007669"/>
    <property type="project" value="TreeGrafter"/>
</dbReference>
<keyword evidence="3" id="KW-0805">Transcription regulation</keyword>
<dbReference type="CDD" id="cd00167">
    <property type="entry name" value="SANT"/>
    <property type="match status" value="2"/>
</dbReference>
<evidence type="ECO:0000256" key="1">
    <source>
        <dbReference type="ARBA" id="ARBA00004123"/>
    </source>
</evidence>
<protein>
    <submittedName>
        <fullName evidence="10">Uncharacterized protein</fullName>
    </submittedName>
</protein>
<sequence>MNGEATDAVIVEETNYTNRPEVGGEVGDLVMVESGGGGGADKKSKVRGPWSPEEDVILSELVSKFGARNWSLIARGIPGRSGKSCRLRWCNQLDPTVERKPFTDAEDRIIIKAHAIHGNKWALIAKFLQGRTDNAIKNHWNSTLRRRCIHPNASYMLPSTSEMDINNLDTTKASSEDTLSNENITPLKPPEIEDVTTHFISEDPISTHQTISRPIPHVGAFSVYTPANGIQNGVPRMVVPMQGPLIQACKSRSIGWKFLTGYSAESVVPSSCGHGCCSGSQTSMLGPEFVEYEELPPLSNVELAAIATDLSTIAWIQSGLEKPGSNRTQSQSQSQTHISLPVEGLS</sequence>
<dbReference type="AlphaFoldDB" id="A0AAP0GWU4"/>
<evidence type="ECO:0000256" key="5">
    <source>
        <dbReference type="ARBA" id="ARBA00023163"/>
    </source>
</evidence>